<gene>
    <name evidence="1" type="ORF">HII31_13319</name>
</gene>
<comment type="caution">
    <text evidence="1">The sequence shown here is derived from an EMBL/GenBank/DDBJ whole genome shotgun (WGS) entry which is preliminary data.</text>
</comment>
<dbReference type="AlphaFoldDB" id="A0A8H6R4Y9"/>
<evidence type="ECO:0000313" key="1">
    <source>
        <dbReference type="EMBL" id="KAF7185340.1"/>
    </source>
</evidence>
<name>A0A8H6R4Y9_9PEZI</name>
<protein>
    <submittedName>
        <fullName evidence="1">Uncharacterized protein</fullName>
    </submittedName>
</protein>
<accession>A0A8H6R4Y9</accession>
<proteinExistence type="predicted"/>
<sequence length="302" mass="35811">MHYNTGDLRRLRTDPVTYWYIHVPHSGRDVKADLDTWGRDHLQSHNKEKLWDIHCRRQRGLLNYSKYDVEELRGFCTNRGLKLPKAGKNKRQNKNLLIKHLDAADDDATFDKFLDLPPELRVIMFEWHFRDIAPSDRENYYLAETIIRAQPPIARTSPLIRKEALDVWYKMVTYKFYPRSGFYEAEFDFFLSPRTFLKRIKNLEIILRSMVEVGQEDAASYFDGEIHWKLSVVDGKARLALHEEGSLRPLAGTFDEVVKNHVEAVARWRWWNFMERRGIDENDFDIKSLPINDLPHLLAKNH</sequence>
<organism evidence="1 2">
    <name type="scientific">Pseudocercospora fuligena</name>
    <dbReference type="NCBI Taxonomy" id="685502"/>
    <lineage>
        <taxon>Eukaryota</taxon>
        <taxon>Fungi</taxon>
        <taxon>Dikarya</taxon>
        <taxon>Ascomycota</taxon>
        <taxon>Pezizomycotina</taxon>
        <taxon>Dothideomycetes</taxon>
        <taxon>Dothideomycetidae</taxon>
        <taxon>Mycosphaerellales</taxon>
        <taxon>Mycosphaerellaceae</taxon>
        <taxon>Pseudocercospora</taxon>
    </lineage>
</organism>
<reference evidence="1" key="1">
    <citation type="submission" date="2020-04" db="EMBL/GenBank/DDBJ databases">
        <title>Draft genome resource of the tomato pathogen Pseudocercospora fuligena.</title>
        <authorList>
            <person name="Zaccaron A."/>
        </authorList>
    </citation>
    <scope>NUCLEOTIDE SEQUENCE</scope>
    <source>
        <strain evidence="1">PF001</strain>
    </source>
</reference>
<dbReference type="EMBL" id="JABCIY010000338">
    <property type="protein sequence ID" value="KAF7185340.1"/>
    <property type="molecule type" value="Genomic_DNA"/>
</dbReference>
<keyword evidence="2" id="KW-1185">Reference proteome</keyword>
<evidence type="ECO:0000313" key="2">
    <source>
        <dbReference type="Proteomes" id="UP000660729"/>
    </source>
</evidence>
<dbReference type="Proteomes" id="UP000660729">
    <property type="component" value="Unassembled WGS sequence"/>
</dbReference>